<keyword evidence="11" id="KW-0106">Calcium</keyword>
<evidence type="ECO:0000256" key="1">
    <source>
        <dbReference type="ARBA" id="ARBA00004123"/>
    </source>
</evidence>
<evidence type="ECO:0000256" key="6">
    <source>
        <dbReference type="ARBA" id="ARBA00022490"/>
    </source>
</evidence>
<evidence type="ECO:0000256" key="4">
    <source>
        <dbReference type="ARBA" id="ARBA00022448"/>
    </source>
</evidence>
<keyword evidence="19" id="KW-1185">Reference proteome</keyword>
<evidence type="ECO:0000256" key="10">
    <source>
        <dbReference type="ARBA" id="ARBA00022737"/>
    </source>
</evidence>
<keyword evidence="13" id="KW-0472">Membrane</keyword>
<accession>A0A4S2M8T9</accession>
<keyword evidence="7" id="KW-0597">Phosphoprotein</keyword>
<organism evidence="18 19">
    <name type="scientific">Opisthorchis felineus</name>
    <dbReference type="NCBI Taxonomy" id="147828"/>
    <lineage>
        <taxon>Eukaryota</taxon>
        <taxon>Metazoa</taxon>
        <taxon>Spiralia</taxon>
        <taxon>Lophotrochozoa</taxon>
        <taxon>Platyhelminthes</taxon>
        <taxon>Trematoda</taxon>
        <taxon>Digenea</taxon>
        <taxon>Opisthorchiida</taxon>
        <taxon>Opisthorchiata</taxon>
        <taxon>Opisthorchiidae</taxon>
        <taxon>Opisthorchis</taxon>
    </lineage>
</organism>
<dbReference type="GO" id="GO:0005634">
    <property type="term" value="C:nucleus"/>
    <property type="evidence" value="ECO:0007669"/>
    <property type="project" value="UniProtKB-SubCell"/>
</dbReference>
<keyword evidence="6" id="KW-0963">Cytoplasm</keyword>
<dbReference type="Pfam" id="PF13499">
    <property type="entry name" value="EF-hand_7"/>
    <property type="match status" value="1"/>
</dbReference>
<evidence type="ECO:0000256" key="14">
    <source>
        <dbReference type="ARBA" id="ARBA00023242"/>
    </source>
</evidence>
<dbReference type="InterPro" id="IPR051875">
    <property type="entry name" value="Calcineurin_B_homologous"/>
</dbReference>
<reference evidence="18 19" key="1">
    <citation type="journal article" date="2019" name="BMC Genomics">
        <title>New insights from Opisthorchis felineus genome: update on genomics of the epidemiologically important liver flukes.</title>
        <authorList>
            <person name="Ershov N.I."/>
            <person name="Mordvinov V.A."/>
            <person name="Prokhortchouk E.B."/>
            <person name="Pakharukova M.Y."/>
            <person name="Gunbin K.V."/>
            <person name="Ustyantsev K."/>
            <person name="Genaev M.A."/>
            <person name="Blinov A.G."/>
            <person name="Mazur A."/>
            <person name="Boulygina E."/>
            <person name="Tsygankova S."/>
            <person name="Khrameeva E."/>
            <person name="Chekanov N."/>
            <person name="Fan G."/>
            <person name="Xiao A."/>
            <person name="Zhang H."/>
            <person name="Xu X."/>
            <person name="Yang H."/>
            <person name="Solovyev V."/>
            <person name="Lee S.M."/>
            <person name="Liu X."/>
            <person name="Afonnikov D.A."/>
            <person name="Skryabin K.G."/>
        </authorList>
    </citation>
    <scope>NUCLEOTIDE SEQUENCE [LARGE SCALE GENOMIC DNA]</scope>
    <source>
        <strain evidence="18">AK-0245</strain>
        <tissue evidence="18">Whole organism</tissue>
    </source>
</reference>
<keyword evidence="9" id="KW-0479">Metal-binding</keyword>
<evidence type="ECO:0000313" key="18">
    <source>
        <dbReference type="EMBL" id="TGZ70507.1"/>
    </source>
</evidence>
<dbReference type="InterPro" id="IPR002048">
    <property type="entry name" value="EF_hand_dom"/>
</dbReference>
<dbReference type="AlphaFoldDB" id="A0A4S2M8T9"/>
<comment type="subcellular location">
    <subcellularLocation>
        <location evidence="2">Cell membrane</location>
    </subcellularLocation>
    <subcellularLocation>
        <location evidence="3">Cytoplasm</location>
    </subcellularLocation>
    <subcellularLocation>
        <location evidence="1">Nucleus</location>
    </subcellularLocation>
</comment>
<protein>
    <recommendedName>
        <fullName evidence="17">EF-hand domain-containing protein</fullName>
    </recommendedName>
</protein>
<dbReference type="Proteomes" id="UP000308267">
    <property type="component" value="Unassembled WGS sequence"/>
</dbReference>
<comment type="caution">
    <text evidence="18">The sequence shown here is derived from an EMBL/GenBank/DDBJ whole genome shotgun (WGS) entry which is preliminary data.</text>
</comment>
<dbReference type="SMART" id="SM00054">
    <property type="entry name" value="EFh"/>
    <property type="match status" value="2"/>
</dbReference>
<comment type="similarity">
    <text evidence="16">Belongs to the calcineurin regulatory subunit family. CHP subfamily.</text>
</comment>
<proteinExistence type="inferred from homology"/>
<evidence type="ECO:0000256" key="16">
    <source>
        <dbReference type="ARBA" id="ARBA00038164"/>
    </source>
</evidence>
<keyword evidence="8" id="KW-0519">Myristate</keyword>
<evidence type="ECO:0000313" key="19">
    <source>
        <dbReference type="Proteomes" id="UP000308267"/>
    </source>
</evidence>
<dbReference type="GO" id="GO:0015031">
    <property type="term" value="P:protein transport"/>
    <property type="evidence" value="ECO:0007669"/>
    <property type="project" value="UniProtKB-KW"/>
</dbReference>
<dbReference type="EMBL" id="SJOL01005317">
    <property type="protein sequence ID" value="TGZ70507.1"/>
    <property type="molecule type" value="Genomic_DNA"/>
</dbReference>
<dbReference type="SUPFAM" id="SSF47473">
    <property type="entry name" value="EF-hand"/>
    <property type="match status" value="1"/>
</dbReference>
<evidence type="ECO:0000256" key="2">
    <source>
        <dbReference type="ARBA" id="ARBA00004236"/>
    </source>
</evidence>
<dbReference type="GO" id="GO:0005737">
    <property type="term" value="C:cytoplasm"/>
    <property type="evidence" value="ECO:0007669"/>
    <property type="project" value="UniProtKB-SubCell"/>
</dbReference>
<dbReference type="OrthoDB" id="191686at2759"/>
<feature type="domain" description="EF-hand" evidence="17">
    <location>
        <begin position="103"/>
        <end position="138"/>
    </location>
</feature>
<dbReference type="InterPro" id="IPR011992">
    <property type="entry name" value="EF-hand-dom_pair"/>
</dbReference>
<evidence type="ECO:0000259" key="17">
    <source>
        <dbReference type="PROSITE" id="PS50222"/>
    </source>
</evidence>
<dbReference type="GO" id="GO:0005509">
    <property type="term" value="F:calcium ion binding"/>
    <property type="evidence" value="ECO:0007669"/>
    <property type="project" value="InterPro"/>
</dbReference>
<keyword evidence="5" id="KW-1003">Cell membrane</keyword>
<sequence length="199" mass="22859">MGSSASRTLDQAEVEEIAQETGFSSKQIYRLYNRFAALDKTNVGYLRRHDFLLIPELAINPLGDRIVNEFFKGSQEELNFREFMRKLARFRKVKPSQSTEYNSREAKLRFLFGMYDLDMDNMISRNELLGMLQMMVGANVTVEQINNIGDRTLAEADLDGDGYISYEDFVRILRFEHAVEAKSHRGGLFNRNPCDGCCG</sequence>
<dbReference type="CDD" id="cd00051">
    <property type="entry name" value="EFh"/>
    <property type="match status" value="1"/>
</dbReference>
<dbReference type="Gene3D" id="1.10.238.10">
    <property type="entry name" value="EF-hand"/>
    <property type="match status" value="1"/>
</dbReference>
<evidence type="ECO:0000256" key="12">
    <source>
        <dbReference type="ARBA" id="ARBA00022927"/>
    </source>
</evidence>
<name>A0A4S2M8T9_OPIFE</name>
<dbReference type="PANTHER" id="PTHR46002">
    <property type="entry name" value="EG:114D9.1 PROTEIN-RELATED"/>
    <property type="match status" value="1"/>
</dbReference>
<dbReference type="PROSITE" id="PS00018">
    <property type="entry name" value="EF_HAND_1"/>
    <property type="match status" value="2"/>
</dbReference>
<evidence type="ECO:0000256" key="9">
    <source>
        <dbReference type="ARBA" id="ARBA00022723"/>
    </source>
</evidence>
<dbReference type="PROSITE" id="PS50222">
    <property type="entry name" value="EF_HAND_2"/>
    <property type="match status" value="2"/>
</dbReference>
<keyword evidence="4" id="KW-0813">Transport</keyword>
<feature type="domain" description="EF-hand" evidence="17">
    <location>
        <begin position="144"/>
        <end position="179"/>
    </location>
</feature>
<dbReference type="STRING" id="147828.A0A4S2M8T9"/>
<gene>
    <name evidence="18" type="ORF">CRM22_003156</name>
</gene>
<evidence type="ECO:0000256" key="5">
    <source>
        <dbReference type="ARBA" id="ARBA00022475"/>
    </source>
</evidence>
<evidence type="ECO:0000256" key="8">
    <source>
        <dbReference type="ARBA" id="ARBA00022707"/>
    </source>
</evidence>
<keyword evidence="14" id="KW-0539">Nucleus</keyword>
<evidence type="ECO:0000256" key="11">
    <source>
        <dbReference type="ARBA" id="ARBA00022837"/>
    </source>
</evidence>
<dbReference type="GO" id="GO:0005886">
    <property type="term" value="C:plasma membrane"/>
    <property type="evidence" value="ECO:0007669"/>
    <property type="project" value="UniProtKB-SubCell"/>
</dbReference>
<dbReference type="InterPro" id="IPR018247">
    <property type="entry name" value="EF_Hand_1_Ca_BS"/>
</dbReference>
<keyword evidence="12" id="KW-0653">Protein transport</keyword>
<evidence type="ECO:0000256" key="7">
    <source>
        <dbReference type="ARBA" id="ARBA00022553"/>
    </source>
</evidence>
<evidence type="ECO:0000256" key="3">
    <source>
        <dbReference type="ARBA" id="ARBA00004496"/>
    </source>
</evidence>
<evidence type="ECO:0000256" key="15">
    <source>
        <dbReference type="ARBA" id="ARBA00023288"/>
    </source>
</evidence>
<evidence type="ECO:0000256" key="13">
    <source>
        <dbReference type="ARBA" id="ARBA00023136"/>
    </source>
</evidence>
<keyword evidence="15" id="KW-0449">Lipoprotein</keyword>
<keyword evidence="10" id="KW-0677">Repeat</keyword>